<dbReference type="PRINTS" id="PR00385">
    <property type="entry name" value="P450"/>
</dbReference>
<keyword evidence="12" id="KW-1185">Reference proteome</keyword>
<feature type="transmembrane region" description="Helical" evidence="10">
    <location>
        <begin position="21"/>
        <end position="46"/>
    </location>
</feature>
<dbReference type="Proteomes" id="UP000759537">
    <property type="component" value="Unassembled WGS sequence"/>
</dbReference>
<dbReference type="InterPro" id="IPR002401">
    <property type="entry name" value="Cyt_P450_E_grp-I"/>
</dbReference>
<evidence type="ECO:0000313" key="12">
    <source>
        <dbReference type="Proteomes" id="UP000759537"/>
    </source>
</evidence>
<evidence type="ECO:0000256" key="5">
    <source>
        <dbReference type="ARBA" id="ARBA00022723"/>
    </source>
</evidence>
<dbReference type="SUPFAM" id="SSF48264">
    <property type="entry name" value="Cytochrome P450"/>
    <property type="match status" value="1"/>
</dbReference>
<feature type="binding site" description="axial binding residue" evidence="9">
    <location>
        <position position="456"/>
    </location>
    <ligand>
        <name>heme</name>
        <dbReference type="ChEBI" id="CHEBI:30413"/>
    </ligand>
    <ligandPart>
        <name>Fe</name>
        <dbReference type="ChEBI" id="CHEBI:18248"/>
    </ligandPart>
</feature>
<dbReference type="GO" id="GO:0004497">
    <property type="term" value="F:monooxygenase activity"/>
    <property type="evidence" value="ECO:0007669"/>
    <property type="project" value="UniProtKB-KW"/>
</dbReference>
<dbReference type="GO" id="GO:0005506">
    <property type="term" value="F:iron ion binding"/>
    <property type="evidence" value="ECO:0007669"/>
    <property type="project" value="InterPro"/>
</dbReference>
<comment type="cofactor">
    <cofactor evidence="1 9">
        <name>heme</name>
        <dbReference type="ChEBI" id="CHEBI:30413"/>
    </cofactor>
</comment>
<dbReference type="Pfam" id="PF00067">
    <property type="entry name" value="p450"/>
    <property type="match status" value="1"/>
</dbReference>
<gene>
    <name evidence="11" type="ORF">DFH94DRAFT_689525</name>
</gene>
<dbReference type="PRINTS" id="PR00463">
    <property type="entry name" value="EP450I"/>
</dbReference>
<keyword evidence="10" id="KW-0812">Transmembrane</keyword>
<proteinExistence type="inferred from homology"/>
<evidence type="ECO:0000256" key="10">
    <source>
        <dbReference type="SAM" id="Phobius"/>
    </source>
</evidence>
<accession>A0A9P5N3G2</accession>
<dbReference type="Gene3D" id="1.10.630.10">
    <property type="entry name" value="Cytochrome P450"/>
    <property type="match status" value="1"/>
</dbReference>
<evidence type="ECO:0000256" key="6">
    <source>
        <dbReference type="ARBA" id="ARBA00023002"/>
    </source>
</evidence>
<dbReference type="InterPro" id="IPR050364">
    <property type="entry name" value="Cytochrome_P450_fung"/>
</dbReference>
<evidence type="ECO:0000256" key="1">
    <source>
        <dbReference type="ARBA" id="ARBA00001971"/>
    </source>
</evidence>
<dbReference type="InterPro" id="IPR001128">
    <property type="entry name" value="Cyt_P450"/>
</dbReference>
<dbReference type="CDD" id="cd11065">
    <property type="entry name" value="CYP64-like"/>
    <property type="match status" value="1"/>
</dbReference>
<comment type="similarity">
    <text evidence="3">Belongs to the cytochrome P450 family.</text>
</comment>
<dbReference type="PANTHER" id="PTHR46300:SF7">
    <property type="entry name" value="P450, PUTATIVE (EUROFUNG)-RELATED"/>
    <property type="match status" value="1"/>
</dbReference>
<dbReference type="InterPro" id="IPR036396">
    <property type="entry name" value="Cyt_P450_sf"/>
</dbReference>
<evidence type="ECO:0000256" key="2">
    <source>
        <dbReference type="ARBA" id="ARBA00005179"/>
    </source>
</evidence>
<evidence type="ECO:0000256" key="9">
    <source>
        <dbReference type="PIRSR" id="PIRSR602401-1"/>
    </source>
</evidence>
<keyword evidence="6" id="KW-0560">Oxidoreductase</keyword>
<dbReference type="OrthoDB" id="2789670at2759"/>
<keyword evidence="7 9" id="KW-0408">Iron</keyword>
<evidence type="ECO:0000256" key="8">
    <source>
        <dbReference type="ARBA" id="ARBA00023033"/>
    </source>
</evidence>
<comment type="pathway">
    <text evidence="2">Secondary metabolite biosynthesis.</text>
</comment>
<reference evidence="11" key="2">
    <citation type="journal article" date="2020" name="Nat. Commun.">
        <title>Large-scale genome sequencing of mycorrhizal fungi provides insights into the early evolution of symbiotic traits.</title>
        <authorList>
            <person name="Miyauchi S."/>
            <person name="Kiss E."/>
            <person name="Kuo A."/>
            <person name="Drula E."/>
            <person name="Kohler A."/>
            <person name="Sanchez-Garcia M."/>
            <person name="Morin E."/>
            <person name="Andreopoulos B."/>
            <person name="Barry K.W."/>
            <person name="Bonito G."/>
            <person name="Buee M."/>
            <person name="Carver A."/>
            <person name="Chen C."/>
            <person name="Cichocki N."/>
            <person name="Clum A."/>
            <person name="Culley D."/>
            <person name="Crous P.W."/>
            <person name="Fauchery L."/>
            <person name="Girlanda M."/>
            <person name="Hayes R.D."/>
            <person name="Keri Z."/>
            <person name="LaButti K."/>
            <person name="Lipzen A."/>
            <person name="Lombard V."/>
            <person name="Magnuson J."/>
            <person name="Maillard F."/>
            <person name="Murat C."/>
            <person name="Nolan M."/>
            <person name="Ohm R.A."/>
            <person name="Pangilinan J."/>
            <person name="Pereira M.F."/>
            <person name="Perotto S."/>
            <person name="Peter M."/>
            <person name="Pfister S."/>
            <person name="Riley R."/>
            <person name="Sitrit Y."/>
            <person name="Stielow J.B."/>
            <person name="Szollosi G."/>
            <person name="Zifcakova L."/>
            <person name="Stursova M."/>
            <person name="Spatafora J.W."/>
            <person name="Tedersoo L."/>
            <person name="Vaario L.M."/>
            <person name="Yamada A."/>
            <person name="Yan M."/>
            <person name="Wang P."/>
            <person name="Xu J."/>
            <person name="Bruns T."/>
            <person name="Baldrian P."/>
            <person name="Vilgalys R."/>
            <person name="Dunand C."/>
            <person name="Henrissat B."/>
            <person name="Grigoriev I.V."/>
            <person name="Hibbett D."/>
            <person name="Nagy L.G."/>
            <person name="Martin F.M."/>
        </authorList>
    </citation>
    <scope>NUCLEOTIDE SEQUENCE</scope>
    <source>
        <strain evidence="11">Prilba</strain>
    </source>
</reference>
<organism evidence="11 12">
    <name type="scientific">Russula ochroleuca</name>
    <dbReference type="NCBI Taxonomy" id="152965"/>
    <lineage>
        <taxon>Eukaryota</taxon>
        <taxon>Fungi</taxon>
        <taxon>Dikarya</taxon>
        <taxon>Basidiomycota</taxon>
        <taxon>Agaricomycotina</taxon>
        <taxon>Agaricomycetes</taxon>
        <taxon>Russulales</taxon>
        <taxon>Russulaceae</taxon>
        <taxon>Russula</taxon>
    </lineage>
</organism>
<dbReference type="PANTHER" id="PTHR46300">
    <property type="entry name" value="P450, PUTATIVE (EUROFUNG)-RELATED-RELATED"/>
    <property type="match status" value="1"/>
</dbReference>
<dbReference type="EMBL" id="WHVB01000003">
    <property type="protein sequence ID" value="KAF8485181.1"/>
    <property type="molecule type" value="Genomic_DNA"/>
</dbReference>
<protein>
    <submittedName>
        <fullName evidence="11">Cytochrome P450</fullName>
    </submittedName>
</protein>
<keyword evidence="8" id="KW-0503">Monooxygenase</keyword>
<keyword evidence="5 9" id="KW-0479">Metal-binding</keyword>
<evidence type="ECO:0000256" key="3">
    <source>
        <dbReference type="ARBA" id="ARBA00010617"/>
    </source>
</evidence>
<comment type="caution">
    <text evidence="11">The sequence shown here is derived from an EMBL/GenBank/DDBJ whole genome shotgun (WGS) entry which is preliminary data.</text>
</comment>
<keyword evidence="10" id="KW-0472">Membrane</keyword>
<dbReference type="GO" id="GO:0016705">
    <property type="term" value="F:oxidoreductase activity, acting on paired donors, with incorporation or reduction of molecular oxygen"/>
    <property type="evidence" value="ECO:0007669"/>
    <property type="project" value="InterPro"/>
</dbReference>
<name>A0A9P5N3G2_9AGAM</name>
<dbReference type="GO" id="GO:0020037">
    <property type="term" value="F:heme binding"/>
    <property type="evidence" value="ECO:0007669"/>
    <property type="project" value="InterPro"/>
</dbReference>
<sequence length="533" mass="60093">MSSFSASSFRLLETFKSSLRQILLAVQDHGVLSIGVILGLIVLYAARYLASPYRKLPPGPRGYPIIGNLLEMGGGLSGQCFKYAKWHKKYGDLTYLNAAGKPVVIINSRKVAEDLFDRRSAIYSDRPHNVVTDMMSHELFFIFAQFGDTWRRMRKVANEGFSKSAVKGFYETQNTEAVVLTSDLLIHPAHWDRHFRRAPASSTLSILYGNPTLKSEKDPIVVAITILPSVFSRLLLQKSSKSLAKWKRDAEAWYKQDTAMFEGLFRKAEANVAKGDDHRSVAATLIRDREKNKLSSIERVWFGGTMYLGGADTTSVTMAWWLLAMLAYPETQSRAHAELDAVVGRARPPTFADRPHLPYIRAIVREVLRWRPAAPLGAPHRPTEDDWHEGKCIPKGTICIANLWHMNRDPEIYGKNTEHFDPGRHLDASGNIAYSVSDVNLKEHGHFGYGFGRRNCVGRYMADNALFINIVVMLWATKFERKKDASGRFLPLDLDGWVNVGLVARPIPFECEMAPRFPEAPAMLAQERELRGL</sequence>
<evidence type="ECO:0000256" key="7">
    <source>
        <dbReference type="ARBA" id="ARBA00023004"/>
    </source>
</evidence>
<evidence type="ECO:0000313" key="11">
    <source>
        <dbReference type="EMBL" id="KAF8485181.1"/>
    </source>
</evidence>
<keyword evidence="4 9" id="KW-0349">Heme</keyword>
<reference evidence="11" key="1">
    <citation type="submission" date="2019-10" db="EMBL/GenBank/DDBJ databases">
        <authorList>
            <consortium name="DOE Joint Genome Institute"/>
            <person name="Kuo A."/>
            <person name="Miyauchi S."/>
            <person name="Kiss E."/>
            <person name="Drula E."/>
            <person name="Kohler A."/>
            <person name="Sanchez-Garcia M."/>
            <person name="Andreopoulos B."/>
            <person name="Barry K.W."/>
            <person name="Bonito G."/>
            <person name="Buee M."/>
            <person name="Carver A."/>
            <person name="Chen C."/>
            <person name="Cichocki N."/>
            <person name="Clum A."/>
            <person name="Culley D."/>
            <person name="Crous P.W."/>
            <person name="Fauchery L."/>
            <person name="Girlanda M."/>
            <person name="Hayes R."/>
            <person name="Keri Z."/>
            <person name="LaButti K."/>
            <person name="Lipzen A."/>
            <person name="Lombard V."/>
            <person name="Magnuson J."/>
            <person name="Maillard F."/>
            <person name="Morin E."/>
            <person name="Murat C."/>
            <person name="Nolan M."/>
            <person name="Ohm R."/>
            <person name="Pangilinan J."/>
            <person name="Pereira M."/>
            <person name="Perotto S."/>
            <person name="Peter M."/>
            <person name="Riley R."/>
            <person name="Sitrit Y."/>
            <person name="Stielow B."/>
            <person name="Szollosi G."/>
            <person name="Zifcakova L."/>
            <person name="Stursova M."/>
            <person name="Spatafora J.W."/>
            <person name="Tedersoo L."/>
            <person name="Vaario L.-M."/>
            <person name="Yamada A."/>
            <person name="Yan M."/>
            <person name="Wang P."/>
            <person name="Xu J."/>
            <person name="Bruns T."/>
            <person name="Baldrian P."/>
            <person name="Vilgalys R."/>
            <person name="Henrissat B."/>
            <person name="Grigoriev I.V."/>
            <person name="Hibbett D."/>
            <person name="Nagy L.G."/>
            <person name="Martin F.M."/>
        </authorList>
    </citation>
    <scope>NUCLEOTIDE SEQUENCE</scope>
    <source>
        <strain evidence="11">Prilba</strain>
    </source>
</reference>
<evidence type="ECO:0000256" key="4">
    <source>
        <dbReference type="ARBA" id="ARBA00022617"/>
    </source>
</evidence>
<keyword evidence="10" id="KW-1133">Transmembrane helix</keyword>
<dbReference type="AlphaFoldDB" id="A0A9P5N3G2"/>